<accession>A0ABT3CC31</accession>
<comment type="caution">
    <text evidence="3">The sequence shown here is derived from an EMBL/GenBank/DDBJ whole genome shotgun (WGS) entry which is preliminary data.</text>
</comment>
<feature type="transmembrane region" description="Helical" evidence="1">
    <location>
        <begin position="47"/>
        <end position="77"/>
    </location>
</feature>
<dbReference type="RefSeq" id="WP_264067822.1">
    <property type="nucleotide sequence ID" value="NZ_JACKTY010000028.1"/>
</dbReference>
<feature type="transmembrane region" description="Helical" evidence="1">
    <location>
        <begin position="12"/>
        <end position="35"/>
    </location>
</feature>
<organism evidence="3 4">
    <name type="scientific">Mycolicibacterium komossense</name>
    <dbReference type="NCBI Taxonomy" id="1779"/>
    <lineage>
        <taxon>Bacteria</taxon>
        <taxon>Bacillati</taxon>
        <taxon>Actinomycetota</taxon>
        <taxon>Actinomycetes</taxon>
        <taxon>Mycobacteriales</taxon>
        <taxon>Mycobacteriaceae</taxon>
        <taxon>Mycolicibacterium</taxon>
    </lineage>
</organism>
<name>A0ABT3CC31_9MYCO</name>
<feature type="domain" description="DUF4190" evidence="2">
    <location>
        <begin position="14"/>
        <end position="67"/>
    </location>
</feature>
<keyword evidence="4" id="KW-1185">Reference proteome</keyword>
<keyword evidence="1" id="KW-0472">Membrane</keyword>
<reference evidence="3 4" key="1">
    <citation type="journal article" date="2022" name="BMC Genomics">
        <title>Comparative genome analysis of mycobacteria focusing on tRNA and non-coding RNA.</title>
        <authorList>
            <person name="Behra P.R.K."/>
            <person name="Pettersson B.M.F."/>
            <person name="Ramesh M."/>
            <person name="Das S."/>
            <person name="Dasgupta S."/>
            <person name="Kirsebom L.A."/>
        </authorList>
    </citation>
    <scope>NUCLEOTIDE SEQUENCE [LARGE SCALE GENOMIC DNA]</scope>
    <source>
        <strain evidence="3 4">DSM 44078</strain>
    </source>
</reference>
<dbReference type="Pfam" id="PF13828">
    <property type="entry name" value="DUF4190"/>
    <property type="match status" value="1"/>
</dbReference>
<dbReference type="Proteomes" id="UP001526201">
    <property type="component" value="Unassembled WGS sequence"/>
</dbReference>
<evidence type="ECO:0000259" key="2">
    <source>
        <dbReference type="Pfam" id="PF13828"/>
    </source>
</evidence>
<evidence type="ECO:0000313" key="3">
    <source>
        <dbReference type="EMBL" id="MCV7226938.1"/>
    </source>
</evidence>
<sequence>MASSDRTGTINGTAIAALAFAVACAPIGIVLGHVARRQIRRTGQTGGGLAAAALIVGYLLTVVPVVLCISVTVTFALADAVHRRHDAAPAVSNSSLHTEFTAAAGYPNSSGSL</sequence>
<proteinExistence type="predicted"/>
<dbReference type="EMBL" id="JACKTY010000028">
    <property type="protein sequence ID" value="MCV7226938.1"/>
    <property type="molecule type" value="Genomic_DNA"/>
</dbReference>
<gene>
    <name evidence="3" type="ORF">H7J73_12955</name>
</gene>
<dbReference type="InterPro" id="IPR025241">
    <property type="entry name" value="DUF4190"/>
</dbReference>
<dbReference type="PROSITE" id="PS51257">
    <property type="entry name" value="PROKAR_LIPOPROTEIN"/>
    <property type="match status" value="1"/>
</dbReference>
<protein>
    <submittedName>
        <fullName evidence="3">DUF4190 domain-containing protein</fullName>
    </submittedName>
</protein>
<evidence type="ECO:0000313" key="4">
    <source>
        <dbReference type="Proteomes" id="UP001526201"/>
    </source>
</evidence>
<evidence type="ECO:0000256" key="1">
    <source>
        <dbReference type="SAM" id="Phobius"/>
    </source>
</evidence>
<keyword evidence="1" id="KW-1133">Transmembrane helix</keyword>
<keyword evidence="1" id="KW-0812">Transmembrane</keyword>